<evidence type="ECO:0008006" key="3">
    <source>
        <dbReference type="Google" id="ProtNLM"/>
    </source>
</evidence>
<evidence type="ECO:0000313" key="2">
    <source>
        <dbReference type="Proteomes" id="UP001597011"/>
    </source>
</evidence>
<dbReference type="EMBL" id="JBHTIB010000029">
    <property type="protein sequence ID" value="MFD0837365.1"/>
    <property type="molecule type" value="Genomic_DNA"/>
</dbReference>
<keyword evidence="2" id="KW-1185">Reference proteome</keyword>
<dbReference type="Proteomes" id="UP001597011">
    <property type="component" value="Unassembled WGS sequence"/>
</dbReference>
<reference evidence="2" key="1">
    <citation type="journal article" date="2019" name="Int. J. Syst. Evol. Microbiol.">
        <title>The Global Catalogue of Microorganisms (GCM) 10K type strain sequencing project: providing services to taxonomists for standard genome sequencing and annotation.</title>
        <authorList>
            <consortium name="The Broad Institute Genomics Platform"/>
            <consortium name="The Broad Institute Genome Sequencing Center for Infectious Disease"/>
            <person name="Wu L."/>
            <person name="Ma J."/>
        </authorList>
    </citation>
    <scope>NUCLEOTIDE SEQUENCE [LARGE SCALE GENOMIC DNA]</scope>
    <source>
        <strain evidence="2">CCUG 60529</strain>
    </source>
</reference>
<protein>
    <recommendedName>
        <fullName evidence="3">START domain-containing protein</fullName>
    </recommendedName>
</protein>
<evidence type="ECO:0000313" key="1">
    <source>
        <dbReference type="EMBL" id="MFD0837365.1"/>
    </source>
</evidence>
<gene>
    <name evidence="1" type="ORF">ACFQ0I_16420</name>
</gene>
<dbReference type="RefSeq" id="WP_379944057.1">
    <property type="nucleotide sequence ID" value="NZ_JBHTIB010000029.1"/>
</dbReference>
<comment type="caution">
    <text evidence="1">The sequence shown here is derived from an EMBL/GenBank/DDBJ whole genome shotgun (WGS) entry which is preliminary data.</text>
</comment>
<accession>A0ABW3BXT5</accession>
<proteinExistence type="predicted"/>
<name>A0ABW3BXT5_9FLAO</name>
<sequence>MNKTVRQILSIGIMTLLLSQIGFSQAIEKYFDSTIKVDNRNVPTDLNQPYFPLEMFPYVRTDWVKVNDSLTIIRSEIIEGTYADFTMNFFSKYLHAMEEPLLFNKKIDKEIYRFTWLRSFHKPMTFRFEKKNDSYIMFYKVLSIPDEYGNNIGEIECFRLKILSKKEWIKFTQLIEKANFWEMRLGNSSYGDDGSQWIMEGVNQSNYRVVSAWTPSKGAFFNACNYLISLMNLKIPEKEKY</sequence>
<organism evidence="1 2">
    <name type="scientific">Mariniflexile aquimaris</name>
    <dbReference type="NCBI Taxonomy" id="881009"/>
    <lineage>
        <taxon>Bacteria</taxon>
        <taxon>Pseudomonadati</taxon>
        <taxon>Bacteroidota</taxon>
        <taxon>Flavobacteriia</taxon>
        <taxon>Flavobacteriales</taxon>
        <taxon>Flavobacteriaceae</taxon>
        <taxon>Mariniflexile</taxon>
    </lineage>
</organism>